<sequence length="231" mass="25700">MKGQSLMILLAIYAMFMVSRIDAQRTSTVTRTTTTVTTVSVTISSKAYVVCAKLVNVSGVCRRRRGLPIDEPVILTFDDELEDSVDQAFHHVLHPNQFLPTRTLGAIQESRVKRGLVDGGGRVLNWLFGVTTQEDLARAPRSDAELPRLNSDLRLTLQSLVTVNHFTSATAINPYFVYNINISLKSVFKIHGANLPHYHCQLTPLVGHGPRGQIPQVGIQPWQLSIRSWSI</sequence>
<evidence type="ECO:0000313" key="3">
    <source>
        <dbReference type="Proteomes" id="UP001234178"/>
    </source>
</evidence>
<protein>
    <submittedName>
        <fullName evidence="2">Uncharacterized protein</fullName>
    </submittedName>
</protein>
<comment type="caution">
    <text evidence="2">The sequence shown here is derived from an EMBL/GenBank/DDBJ whole genome shotgun (WGS) entry which is preliminary data.</text>
</comment>
<keyword evidence="3" id="KW-1185">Reference proteome</keyword>
<name>A0ABQ9Z046_9CRUS</name>
<keyword evidence="1" id="KW-0732">Signal</keyword>
<proteinExistence type="predicted"/>
<reference evidence="2 3" key="1">
    <citation type="journal article" date="2023" name="Nucleic Acids Res.">
        <title>The hologenome of Daphnia magna reveals possible DNA methylation and microbiome-mediated evolution of the host genome.</title>
        <authorList>
            <person name="Chaturvedi A."/>
            <person name="Li X."/>
            <person name="Dhandapani V."/>
            <person name="Marshall H."/>
            <person name="Kissane S."/>
            <person name="Cuenca-Cambronero M."/>
            <person name="Asole G."/>
            <person name="Calvet F."/>
            <person name="Ruiz-Romero M."/>
            <person name="Marangio P."/>
            <person name="Guigo R."/>
            <person name="Rago D."/>
            <person name="Mirbahai L."/>
            <person name="Eastwood N."/>
            <person name="Colbourne J.K."/>
            <person name="Zhou J."/>
            <person name="Mallon E."/>
            <person name="Orsini L."/>
        </authorList>
    </citation>
    <scope>NUCLEOTIDE SEQUENCE [LARGE SCALE GENOMIC DNA]</scope>
    <source>
        <strain evidence="2">LRV0_1</strain>
    </source>
</reference>
<dbReference type="EMBL" id="JAOYFB010000002">
    <property type="protein sequence ID" value="KAK4006289.1"/>
    <property type="molecule type" value="Genomic_DNA"/>
</dbReference>
<dbReference type="Proteomes" id="UP001234178">
    <property type="component" value="Unassembled WGS sequence"/>
</dbReference>
<organism evidence="2 3">
    <name type="scientific">Daphnia magna</name>
    <dbReference type="NCBI Taxonomy" id="35525"/>
    <lineage>
        <taxon>Eukaryota</taxon>
        <taxon>Metazoa</taxon>
        <taxon>Ecdysozoa</taxon>
        <taxon>Arthropoda</taxon>
        <taxon>Crustacea</taxon>
        <taxon>Branchiopoda</taxon>
        <taxon>Diplostraca</taxon>
        <taxon>Cladocera</taxon>
        <taxon>Anomopoda</taxon>
        <taxon>Daphniidae</taxon>
        <taxon>Daphnia</taxon>
    </lineage>
</organism>
<accession>A0ABQ9Z046</accession>
<gene>
    <name evidence="2" type="ORF">OUZ56_011443</name>
</gene>
<evidence type="ECO:0000313" key="2">
    <source>
        <dbReference type="EMBL" id="KAK4006289.1"/>
    </source>
</evidence>
<feature type="signal peptide" evidence="1">
    <location>
        <begin position="1"/>
        <end position="23"/>
    </location>
</feature>
<evidence type="ECO:0000256" key="1">
    <source>
        <dbReference type="SAM" id="SignalP"/>
    </source>
</evidence>
<feature type="chain" id="PRO_5046970499" evidence="1">
    <location>
        <begin position="24"/>
        <end position="231"/>
    </location>
</feature>